<dbReference type="EMBL" id="MU155849">
    <property type="protein sequence ID" value="KAF9470785.1"/>
    <property type="molecule type" value="Genomic_DNA"/>
</dbReference>
<evidence type="ECO:0000313" key="2">
    <source>
        <dbReference type="Proteomes" id="UP000807469"/>
    </source>
</evidence>
<proteinExistence type="predicted"/>
<reference evidence="1" key="1">
    <citation type="submission" date="2020-11" db="EMBL/GenBank/DDBJ databases">
        <authorList>
            <consortium name="DOE Joint Genome Institute"/>
            <person name="Ahrendt S."/>
            <person name="Riley R."/>
            <person name="Andreopoulos W."/>
            <person name="Labutti K."/>
            <person name="Pangilinan J."/>
            <person name="Ruiz-Duenas F.J."/>
            <person name="Barrasa J.M."/>
            <person name="Sanchez-Garcia M."/>
            <person name="Camarero S."/>
            <person name="Miyauchi S."/>
            <person name="Serrano A."/>
            <person name="Linde D."/>
            <person name="Babiker R."/>
            <person name="Drula E."/>
            <person name="Ayuso-Fernandez I."/>
            <person name="Pacheco R."/>
            <person name="Padilla G."/>
            <person name="Ferreira P."/>
            <person name="Barriuso J."/>
            <person name="Kellner H."/>
            <person name="Castanera R."/>
            <person name="Alfaro M."/>
            <person name="Ramirez L."/>
            <person name="Pisabarro A.G."/>
            <person name="Kuo A."/>
            <person name="Tritt A."/>
            <person name="Lipzen A."/>
            <person name="He G."/>
            <person name="Yan M."/>
            <person name="Ng V."/>
            <person name="Cullen D."/>
            <person name="Martin F."/>
            <person name="Rosso M.-N."/>
            <person name="Henrissat B."/>
            <person name="Hibbett D."/>
            <person name="Martinez A.T."/>
            <person name="Grigoriev I.V."/>
        </authorList>
    </citation>
    <scope>NUCLEOTIDE SEQUENCE</scope>
    <source>
        <strain evidence="1">CIRM-BRFM 674</strain>
    </source>
</reference>
<dbReference type="Proteomes" id="UP000807469">
    <property type="component" value="Unassembled WGS sequence"/>
</dbReference>
<gene>
    <name evidence="1" type="ORF">BDN70DRAFT_888751</name>
</gene>
<name>A0A9P6CR39_9AGAR</name>
<organism evidence="1 2">
    <name type="scientific">Pholiota conissans</name>
    <dbReference type="NCBI Taxonomy" id="109636"/>
    <lineage>
        <taxon>Eukaryota</taxon>
        <taxon>Fungi</taxon>
        <taxon>Dikarya</taxon>
        <taxon>Basidiomycota</taxon>
        <taxon>Agaricomycotina</taxon>
        <taxon>Agaricomycetes</taxon>
        <taxon>Agaricomycetidae</taxon>
        <taxon>Agaricales</taxon>
        <taxon>Agaricineae</taxon>
        <taxon>Strophariaceae</taxon>
        <taxon>Pholiota</taxon>
    </lineage>
</organism>
<comment type="caution">
    <text evidence="1">The sequence shown here is derived from an EMBL/GenBank/DDBJ whole genome shotgun (WGS) entry which is preliminary data.</text>
</comment>
<protein>
    <submittedName>
        <fullName evidence="1">Uncharacterized protein</fullName>
    </submittedName>
</protein>
<evidence type="ECO:0000313" key="1">
    <source>
        <dbReference type="EMBL" id="KAF9470785.1"/>
    </source>
</evidence>
<sequence length="149" mass="16379">MSQSGSNMYRIQATNTAICTMIGGPPPLPPVVPIPLPPLSPTIPIQTHPLITYRLHHSNVNSPICWNISLPPSTARLATALHGAPSWPWWREVAVRPNSLPSMTIRVQGVQRPIVVFPISLWRPSLASRTPRTSYLGPGQTMEIKRSTP</sequence>
<dbReference type="AlphaFoldDB" id="A0A9P6CR39"/>
<keyword evidence="2" id="KW-1185">Reference proteome</keyword>
<accession>A0A9P6CR39</accession>
<dbReference type="OrthoDB" id="3172906at2759"/>